<accession>A0A2S6A9G2</accession>
<feature type="region of interest" description="Disordered" evidence="3">
    <location>
        <begin position="1"/>
        <end position="37"/>
    </location>
</feature>
<dbReference type="AlphaFoldDB" id="A0A2S6A9G2"/>
<dbReference type="GO" id="GO:0016117">
    <property type="term" value="P:carotenoid biosynthetic process"/>
    <property type="evidence" value="ECO:0007669"/>
    <property type="project" value="InterPro"/>
</dbReference>
<evidence type="ECO:0000256" key="3">
    <source>
        <dbReference type="SAM" id="MobiDB-lite"/>
    </source>
</evidence>
<comment type="pathway">
    <text evidence="1">Carotenoid biosynthesis; phytoene biosynthesis.</text>
</comment>
<dbReference type="Gene3D" id="1.10.600.10">
    <property type="entry name" value="Farnesyl Diphosphate Synthase"/>
    <property type="match status" value="1"/>
</dbReference>
<dbReference type="SFLD" id="SFLDG01018">
    <property type="entry name" value="Squalene/Phytoene_Synthase_Lik"/>
    <property type="match status" value="1"/>
</dbReference>
<dbReference type="InterPro" id="IPR002060">
    <property type="entry name" value="Squ/phyt_synthse"/>
</dbReference>
<evidence type="ECO:0000256" key="1">
    <source>
        <dbReference type="ARBA" id="ARBA00004684"/>
    </source>
</evidence>
<dbReference type="UniPathway" id="UPA00799"/>
<dbReference type="Pfam" id="PF00494">
    <property type="entry name" value="SQS_PSY"/>
    <property type="match status" value="1"/>
</dbReference>
<feature type="compositionally biased region" description="Basic and acidic residues" evidence="3">
    <location>
        <begin position="1"/>
        <end position="16"/>
    </location>
</feature>
<dbReference type="InterPro" id="IPR008949">
    <property type="entry name" value="Isoprenoid_synthase_dom_sf"/>
</dbReference>
<dbReference type="InterPro" id="IPR033904">
    <property type="entry name" value="Trans_IPPS_HH"/>
</dbReference>
<dbReference type="CDD" id="cd00683">
    <property type="entry name" value="Trans_IPPS_HH"/>
    <property type="match status" value="1"/>
</dbReference>
<dbReference type="PANTHER" id="PTHR31480">
    <property type="entry name" value="BIFUNCTIONAL LYCOPENE CYCLASE/PHYTOENE SYNTHASE"/>
    <property type="match status" value="1"/>
</dbReference>
<dbReference type="InterPro" id="IPR044843">
    <property type="entry name" value="Trans_IPPS_bact-type"/>
</dbReference>
<evidence type="ECO:0000256" key="2">
    <source>
        <dbReference type="ARBA" id="ARBA00022679"/>
    </source>
</evidence>
<evidence type="ECO:0000313" key="4">
    <source>
        <dbReference type="EMBL" id="PPJ29887.1"/>
    </source>
</evidence>
<dbReference type="SFLD" id="SFLDG01212">
    <property type="entry name" value="Phytoene_synthase_like"/>
    <property type="match status" value="1"/>
</dbReference>
<dbReference type="InterPro" id="IPR017828">
    <property type="entry name" value="SQ_synth_HpnD-like"/>
</dbReference>
<dbReference type="Proteomes" id="UP000238356">
    <property type="component" value="Unassembled WGS sequence"/>
</dbReference>
<dbReference type="GO" id="GO:0051996">
    <property type="term" value="F:squalene synthase [NAD(P)H] activity"/>
    <property type="evidence" value="ECO:0007669"/>
    <property type="project" value="InterPro"/>
</dbReference>
<dbReference type="NCBIfam" id="TIGR03465">
    <property type="entry name" value="HpnD"/>
    <property type="match status" value="1"/>
</dbReference>
<comment type="caution">
    <text evidence="4">The sequence shown here is derived from an EMBL/GenBank/DDBJ whole genome shotgun (WGS) entry which is preliminary data.</text>
</comment>
<dbReference type="EMBL" id="PSZD01000005">
    <property type="protein sequence ID" value="PPJ29887.1"/>
    <property type="molecule type" value="Genomic_DNA"/>
</dbReference>
<dbReference type="InterPro" id="IPR019845">
    <property type="entry name" value="Squalene/phytoene_synthase_CS"/>
</dbReference>
<dbReference type="SFLD" id="SFLDS00005">
    <property type="entry name" value="Isoprenoid_Synthase_Type_I"/>
    <property type="match status" value="1"/>
</dbReference>
<dbReference type="PROSITE" id="PS01045">
    <property type="entry name" value="SQUALEN_PHYTOEN_SYN_2"/>
    <property type="match status" value="1"/>
</dbReference>
<reference evidence="4 5" key="1">
    <citation type="submission" date="2018-02" db="EMBL/GenBank/DDBJ databases">
        <title>8 Nocardia nova and 1 Nocardia cyriacigeorgica strain used for evolution to TMP-SMX.</title>
        <authorList>
            <person name="Mehta H."/>
            <person name="Weng J."/>
            <person name="Shamoo Y."/>
        </authorList>
    </citation>
    <scope>NUCLEOTIDE SEQUENCE [LARGE SCALE GENOMIC DNA]</scope>
    <source>
        <strain evidence="4 5">BAA2227</strain>
    </source>
</reference>
<name>A0A2S6A9G2_9NOCA</name>
<sequence length="344" mass="37097">MRNREGAARGRGRRVDPAGAAPPRRHRGLDGHAARQGDGGAAVSIIATGPTTAAAYETCERITRTEAKNFYYGIRLLPPEKRTALCALYALARRIDDIGDEQGEPATKTEALTLLRKELDKVTGGAGTDDPVLFAVADTARRYPVPLGAFGELIDGVQADVDGVTYTDFDELTHYCRCVAGAVGRLCLSIFGSGGDPCAPLYADQLGIALQQTNILRDIREDLGNGRVYLPRDELLRFGVRLELDAGGALDDHNGGLAALIRAGAERAENWYCLGLRLIPHLDGRSAACCAAMAGIYRRLNERIRANPVAVYDRRLSLSAREKTRVASGALLQYSMTAFGWGPR</sequence>
<dbReference type="PROSITE" id="PS01044">
    <property type="entry name" value="SQUALEN_PHYTOEN_SYN_1"/>
    <property type="match status" value="1"/>
</dbReference>
<keyword evidence="5" id="KW-1185">Reference proteome</keyword>
<dbReference type="SUPFAM" id="SSF48576">
    <property type="entry name" value="Terpenoid synthases"/>
    <property type="match status" value="1"/>
</dbReference>
<keyword evidence="2" id="KW-0808">Transferase</keyword>
<proteinExistence type="predicted"/>
<protein>
    <submittedName>
        <fullName evidence="4">Squalene synthase HpnD</fullName>
    </submittedName>
</protein>
<gene>
    <name evidence="4" type="primary">hpnD</name>
    <name evidence="4" type="ORF">C5F51_10510</name>
</gene>
<evidence type="ECO:0000313" key="5">
    <source>
        <dbReference type="Proteomes" id="UP000238356"/>
    </source>
</evidence>
<dbReference type="GO" id="GO:0004311">
    <property type="term" value="F:geranylgeranyl diphosphate synthase activity"/>
    <property type="evidence" value="ECO:0007669"/>
    <property type="project" value="InterPro"/>
</dbReference>
<organism evidence="4 5">
    <name type="scientific">Nocardia nova</name>
    <dbReference type="NCBI Taxonomy" id="37330"/>
    <lineage>
        <taxon>Bacteria</taxon>
        <taxon>Bacillati</taxon>
        <taxon>Actinomycetota</taxon>
        <taxon>Actinomycetes</taxon>
        <taxon>Mycobacteriales</taxon>
        <taxon>Nocardiaceae</taxon>
        <taxon>Nocardia</taxon>
    </lineage>
</organism>